<accession>A0A2M4DH02</accession>
<dbReference type="EMBL" id="GGFL01012674">
    <property type="protein sequence ID" value="MBW76852.1"/>
    <property type="molecule type" value="Transcribed_RNA"/>
</dbReference>
<reference evidence="2" key="1">
    <citation type="submission" date="2018-01" db="EMBL/GenBank/DDBJ databases">
        <title>An insight into the sialome of Amazonian anophelines.</title>
        <authorList>
            <person name="Ribeiro J.M."/>
            <person name="Scarpassa V."/>
            <person name="Calvo E."/>
        </authorList>
    </citation>
    <scope>NUCLEOTIDE SEQUENCE</scope>
</reference>
<keyword evidence="1" id="KW-0732">Signal</keyword>
<proteinExistence type="predicted"/>
<protein>
    <submittedName>
        <fullName evidence="2">Putative secreted protein</fullName>
    </submittedName>
</protein>
<name>A0A2M4DH02_ANODA</name>
<feature type="chain" id="PRO_5014798696" evidence="1">
    <location>
        <begin position="25"/>
        <end position="117"/>
    </location>
</feature>
<dbReference type="AlphaFoldDB" id="A0A2M4DH02"/>
<organism evidence="2">
    <name type="scientific">Anopheles darlingi</name>
    <name type="common">Mosquito</name>
    <dbReference type="NCBI Taxonomy" id="43151"/>
    <lineage>
        <taxon>Eukaryota</taxon>
        <taxon>Metazoa</taxon>
        <taxon>Ecdysozoa</taxon>
        <taxon>Arthropoda</taxon>
        <taxon>Hexapoda</taxon>
        <taxon>Insecta</taxon>
        <taxon>Pterygota</taxon>
        <taxon>Neoptera</taxon>
        <taxon>Endopterygota</taxon>
        <taxon>Diptera</taxon>
        <taxon>Nematocera</taxon>
        <taxon>Culicoidea</taxon>
        <taxon>Culicidae</taxon>
        <taxon>Anophelinae</taxon>
        <taxon>Anopheles</taxon>
    </lineage>
</organism>
<sequence>MITILLGTLPFAPLLLAFILLVTALREKWQMVEIESSIATCCQPDVHDVIGTWDEADESGDKEHGSLRPVVRFCQSVRAHRYEPGADNQQGCRGQYGAPVFAHLRVPPAVGVGIAGR</sequence>
<feature type="signal peptide" evidence="1">
    <location>
        <begin position="1"/>
        <end position="24"/>
    </location>
</feature>
<evidence type="ECO:0000256" key="1">
    <source>
        <dbReference type="SAM" id="SignalP"/>
    </source>
</evidence>
<evidence type="ECO:0000313" key="2">
    <source>
        <dbReference type="EMBL" id="MBW76852.1"/>
    </source>
</evidence>